<dbReference type="FunFam" id="2.20.25.190:FF:000001">
    <property type="entry name" value="Transcription elongation factor 1 homolog"/>
    <property type="match status" value="1"/>
</dbReference>
<reference evidence="12" key="1">
    <citation type="submission" date="2021-01" db="EMBL/GenBank/DDBJ databases">
        <authorList>
            <person name="Corre E."/>
            <person name="Pelletier E."/>
            <person name="Niang G."/>
            <person name="Scheremetjew M."/>
            <person name="Finn R."/>
            <person name="Kale V."/>
            <person name="Holt S."/>
            <person name="Cochrane G."/>
            <person name="Meng A."/>
            <person name="Brown T."/>
            <person name="Cohen L."/>
        </authorList>
    </citation>
    <scope>NUCLEOTIDE SEQUENCE</scope>
    <source>
        <strain evidence="12">GSO104</strain>
    </source>
</reference>
<dbReference type="PANTHER" id="PTHR20934">
    <property type="entry name" value="TRANSCRIPTION ELONGATION FACTOR 1 HOMOLOG"/>
    <property type="match status" value="1"/>
</dbReference>
<evidence type="ECO:0000256" key="2">
    <source>
        <dbReference type="ARBA" id="ARBA00004123"/>
    </source>
</evidence>
<organism evidence="12">
    <name type="scientific">Ditylum brightwellii</name>
    <dbReference type="NCBI Taxonomy" id="49249"/>
    <lineage>
        <taxon>Eukaryota</taxon>
        <taxon>Sar</taxon>
        <taxon>Stramenopiles</taxon>
        <taxon>Ochrophyta</taxon>
        <taxon>Bacillariophyta</taxon>
        <taxon>Mediophyceae</taxon>
        <taxon>Lithodesmiophycidae</taxon>
        <taxon>Lithodesmiales</taxon>
        <taxon>Lithodesmiaceae</taxon>
        <taxon>Ditylum</taxon>
    </lineage>
</organism>
<dbReference type="PANTHER" id="PTHR20934:SF0">
    <property type="entry name" value="TRANSCRIPTION ELONGATION FACTOR 1 HOMOLOG"/>
    <property type="match status" value="1"/>
</dbReference>
<proteinExistence type="inferred from homology"/>
<dbReference type="EMBL" id="HBNS01028256">
    <property type="protein sequence ID" value="CAE4621178.1"/>
    <property type="molecule type" value="Transcribed_RNA"/>
</dbReference>
<name>A0A7S4RPT1_9STRA</name>
<dbReference type="AlphaFoldDB" id="A0A7S4RPT1"/>
<keyword evidence="5 10" id="KW-0863">Zinc-finger</keyword>
<comment type="similarity">
    <text evidence="3 10">Belongs to the ELOF1 family.</text>
</comment>
<accession>A0A7S4RPT1</accession>
<evidence type="ECO:0000256" key="11">
    <source>
        <dbReference type="SAM" id="MobiDB-lite"/>
    </source>
</evidence>
<dbReference type="InterPro" id="IPR038567">
    <property type="entry name" value="T_Elf1_sf"/>
</dbReference>
<keyword evidence="8 10" id="KW-0804">Transcription</keyword>
<feature type="compositionally biased region" description="Basic and acidic residues" evidence="11">
    <location>
        <begin position="144"/>
        <end position="162"/>
    </location>
</feature>
<comment type="function">
    <text evidence="1 10">Transcription elongation factor implicated in the maintenance of proper chromatin structure in actively transcribed regions.</text>
</comment>
<evidence type="ECO:0000256" key="7">
    <source>
        <dbReference type="ARBA" id="ARBA00023015"/>
    </source>
</evidence>
<protein>
    <recommendedName>
        <fullName evidence="10">Transcription elongation factor 1 homolog</fullName>
    </recommendedName>
</protein>
<feature type="region of interest" description="Disordered" evidence="11">
    <location>
        <begin position="107"/>
        <end position="175"/>
    </location>
</feature>
<evidence type="ECO:0000256" key="5">
    <source>
        <dbReference type="ARBA" id="ARBA00022771"/>
    </source>
</evidence>
<evidence type="ECO:0000256" key="1">
    <source>
        <dbReference type="ARBA" id="ARBA00003357"/>
    </source>
</evidence>
<evidence type="ECO:0000256" key="9">
    <source>
        <dbReference type="ARBA" id="ARBA00023242"/>
    </source>
</evidence>
<evidence type="ECO:0000313" key="12">
    <source>
        <dbReference type="EMBL" id="CAE4621178.1"/>
    </source>
</evidence>
<keyword evidence="9 10" id="KW-0539">Nucleus</keyword>
<evidence type="ECO:0000256" key="8">
    <source>
        <dbReference type="ARBA" id="ARBA00023163"/>
    </source>
</evidence>
<keyword evidence="6 10" id="KW-0862">Zinc</keyword>
<keyword evidence="7 10" id="KW-0805">Transcription regulation</keyword>
<dbReference type="SUPFAM" id="SSF57783">
    <property type="entry name" value="Zinc beta-ribbon"/>
    <property type="match status" value="1"/>
</dbReference>
<evidence type="ECO:0000256" key="10">
    <source>
        <dbReference type="RuleBase" id="RU364033"/>
    </source>
</evidence>
<evidence type="ECO:0000256" key="3">
    <source>
        <dbReference type="ARBA" id="ARBA00009730"/>
    </source>
</evidence>
<sequence length="175" mass="19227">MSKSLTKLTHKHICHLTQTKPKTHIYNPTTKQKQQQVQTKKRPTLAKRFKCPFCANENVVECKMDHKAGTGSLSCRLCGASYQMPIHHLHEPVDVFSEWLDDCEAAERNGGLVPPSGGGDSGPIGGNGGGRYEDDDDDEIDEPSGLHDEKQSSRGGSQKEKYTSLGLEDSDDDSD</sequence>
<dbReference type="Pfam" id="PF05129">
    <property type="entry name" value="Zn_ribbon_Elf1"/>
    <property type="match status" value="1"/>
</dbReference>
<feature type="compositionally biased region" description="Acidic residues" evidence="11">
    <location>
        <begin position="133"/>
        <end position="142"/>
    </location>
</feature>
<feature type="compositionally biased region" description="Gly residues" evidence="11">
    <location>
        <begin position="116"/>
        <end position="130"/>
    </location>
</feature>
<dbReference type="InterPro" id="IPR007808">
    <property type="entry name" value="Elf1"/>
</dbReference>
<keyword evidence="4 10" id="KW-0479">Metal-binding</keyword>
<dbReference type="GO" id="GO:0006368">
    <property type="term" value="P:transcription elongation by RNA polymerase II"/>
    <property type="evidence" value="ECO:0007669"/>
    <property type="project" value="TreeGrafter"/>
</dbReference>
<evidence type="ECO:0000256" key="6">
    <source>
        <dbReference type="ARBA" id="ARBA00022833"/>
    </source>
</evidence>
<dbReference type="Gene3D" id="2.20.25.190">
    <property type="match status" value="1"/>
</dbReference>
<gene>
    <name evidence="12" type="ORF">DBRI00130_LOCUS22232</name>
</gene>
<dbReference type="GO" id="GO:0008023">
    <property type="term" value="C:transcription elongation factor complex"/>
    <property type="evidence" value="ECO:0007669"/>
    <property type="project" value="TreeGrafter"/>
</dbReference>
<dbReference type="GO" id="GO:0000993">
    <property type="term" value="F:RNA polymerase II complex binding"/>
    <property type="evidence" value="ECO:0007669"/>
    <property type="project" value="TreeGrafter"/>
</dbReference>
<comment type="subcellular location">
    <subcellularLocation>
        <location evidence="2 10">Nucleus</location>
    </subcellularLocation>
</comment>
<evidence type="ECO:0000256" key="4">
    <source>
        <dbReference type="ARBA" id="ARBA00022723"/>
    </source>
</evidence>
<dbReference type="GO" id="GO:0008270">
    <property type="term" value="F:zinc ion binding"/>
    <property type="evidence" value="ECO:0007669"/>
    <property type="project" value="UniProtKB-KW"/>
</dbReference>